<keyword evidence="2" id="KW-0964">Secreted</keyword>
<dbReference type="PANTHER" id="PTHR20914">
    <property type="entry name" value="LY6/PLAUR DOMAIN-CONTAINING PROTEIN 8"/>
    <property type="match status" value="1"/>
</dbReference>
<dbReference type="AlphaFoldDB" id="A0A3Q3LZY2"/>
<evidence type="ECO:0000256" key="3">
    <source>
        <dbReference type="SAM" id="SignalP"/>
    </source>
</evidence>
<evidence type="ECO:0000313" key="6">
    <source>
        <dbReference type="Proteomes" id="UP000261660"/>
    </source>
</evidence>
<dbReference type="InParanoid" id="A0A3Q3LZY2"/>
<feature type="signal peptide" evidence="3">
    <location>
        <begin position="1"/>
        <end position="18"/>
    </location>
</feature>
<proteinExistence type="predicted"/>
<evidence type="ECO:0000256" key="2">
    <source>
        <dbReference type="ARBA" id="ARBA00022525"/>
    </source>
</evidence>
<dbReference type="InterPro" id="IPR016054">
    <property type="entry name" value="LY6_UPA_recep-like"/>
</dbReference>
<dbReference type="Proteomes" id="UP000261660">
    <property type="component" value="Unplaced"/>
</dbReference>
<protein>
    <submittedName>
        <fullName evidence="5">Phospholipase A2 inhibitor subunit gamma B-like</fullName>
    </submittedName>
</protein>
<evidence type="ECO:0000256" key="1">
    <source>
        <dbReference type="ARBA" id="ARBA00004613"/>
    </source>
</evidence>
<comment type="subcellular location">
    <subcellularLocation>
        <location evidence="1">Secreted</location>
    </subcellularLocation>
</comment>
<accession>A0A3Q3LZY2</accession>
<dbReference type="InterPro" id="IPR050918">
    <property type="entry name" value="CNF-like_PLA2_Inhibitor"/>
</dbReference>
<name>A0A3Q3LZY2_9LABR</name>
<evidence type="ECO:0000313" key="5">
    <source>
        <dbReference type="Ensembl" id="ENSLBEP00000014045.1"/>
    </source>
</evidence>
<sequence>MNLLVLVFGVMLLHEAYTLKCYECVPRFQGNCTDKMIECPIQGQQCGAVTIRYIAGILQTESYMKSCFSADQCIEGSVNYDGSRTVITSKCCTTDLCNTEFAPTAPSTSVPNGRKCFGCIGFKKCTSTVNCQGTEDHCISASAEIGDTPMFSKGCASKQICTNHPKMIEHLGVDISCCQGDLCNSASTLRAGLQLLLLLVPLLTSVMLC</sequence>
<dbReference type="Ensembl" id="ENSLBET00000014847.1">
    <property type="protein sequence ID" value="ENSLBEP00000014045.1"/>
    <property type="gene ID" value="ENSLBEG00000010912.1"/>
</dbReference>
<keyword evidence="6" id="KW-1185">Reference proteome</keyword>
<dbReference type="GO" id="GO:0005576">
    <property type="term" value="C:extracellular region"/>
    <property type="evidence" value="ECO:0007669"/>
    <property type="project" value="UniProtKB-SubCell"/>
</dbReference>
<dbReference type="OrthoDB" id="5945173at2759"/>
<reference evidence="5" key="1">
    <citation type="submission" date="2025-08" db="UniProtKB">
        <authorList>
            <consortium name="Ensembl"/>
        </authorList>
    </citation>
    <scope>IDENTIFICATION</scope>
</reference>
<dbReference type="STRING" id="56723.ENSLBEP00000014045"/>
<evidence type="ECO:0000259" key="4">
    <source>
        <dbReference type="SMART" id="SM00134"/>
    </source>
</evidence>
<dbReference type="FunCoup" id="A0A3Q3LZY2">
    <property type="interactions" value="642"/>
</dbReference>
<dbReference type="Gene3D" id="2.10.60.10">
    <property type="entry name" value="CD59"/>
    <property type="match status" value="2"/>
</dbReference>
<dbReference type="GeneTree" id="ENSGT00940000163304"/>
<feature type="domain" description="UPAR/Ly6" evidence="4">
    <location>
        <begin position="114"/>
        <end position="196"/>
    </location>
</feature>
<dbReference type="InterPro" id="IPR045860">
    <property type="entry name" value="Snake_toxin-like_sf"/>
</dbReference>
<reference evidence="5" key="2">
    <citation type="submission" date="2025-09" db="UniProtKB">
        <authorList>
            <consortium name="Ensembl"/>
        </authorList>
    </citation>
    <scope>IDENTIFICATION</scope>
</reference>
<dbReference type="SMART" id="SM00134">
    <property type="entry name" value="LU"/>
    <property type="match status" value="2"/>
</dbReference>
<dbReference type="SUPFAM" id="SSF57302">
    <property type="entry name" value="Snake toxin-like"/>
    <property type="match status" value="2"/>
</dbReference>
<organism evidence="5 6">
    <name type="scientific">Labrus bergylta</name>
    <name type="common">ballan wrasse</name>
    <dbReference type="NCBI Taxonomy" id="56723"/>
    <lineage>
        <taxon>Eukaryota</taxon>
        <taxon>Metazoa</taxon>
        <taxon>Chordata</taxon>
        <taxon>Craniata</taxon>
        <taxon>Vertebrata</taxon>
        <taxon>Euteleostomi</taxon>
        <taxon>Actinopterygii</taxon>
        <taxon>Neopterygii</taxon>
        <taxon>Teleostei</taxon>
        <taxon>Neoteleostei</taxon>
        <taxon>Acanthomorphata</taxon>
        <taxon>Eupercaria</taxon>
        <taxon>Labriformes</taxon>
        <taxon>Labridae</taxon>
        <taxon>Labrus</taxon>
    </lineage>
</organism>
<keyword evidence="3" id="KW-0732">Signal</keyword>
<dbReference type="Pfam" id="PF00021">
    <property type="entry name" value="UPAR_LY6"/>
    <property type="match status" value="2"/>
</dbReference>
<dbReference type="PANTHER" id="PTHR20914:SF9">
    <property type="entry name" value="COILED, ISOFORM A"/>
    <property type="match status" value="1"/>
</dbReference>
<feature type="domain" description="UPAR/Ly6" evidence="4">
    <location>
        <begin position="19"/>
        <end position="111"/>
    </location>
</feature>
<feature type="chain" id="PRO_5018658978" evidence="3">
    <location>
        <begin position="19"/>
        <end position="209"/>
    </location>
</feature>